<evidence type="ECO:0000313" key="8">
    <source>
        <dbReference type="EMBL" id="CED91297.1"/>
    </source>
</evidence>
<gene>
    <name evidence="8" type="ORF">AAM4_1465</name>
</gene>
<keyword evidence="5 6" id="KW-0472">Membrane</keyword>
<feature type="domain" description="TraD/TraG TraM recognition site" evidence="7">
    <location>
        <begin position="409"/>
        <end position="528"/>
    </location>
</feature>
<dbReference type="RefSeq" id="WP_244671574.1">
    <property type="nucleotide sequence ID" value="NZ_LK995500.1"/>
</dbReference>
<keyword evidence="2" id="KW-1003">Cell membrane</keyword>
<reference evidence="8" key="1">
    <citation type="submission" date="2014-07" db="EMBL/GenBank/DDBJ databases">
        <authorList>
            <person name="Zhang J.E."/>
            <person name="Yang H."/>
            <person name="Guo J."/>
            <person name="Deng Z."/>
            <person name="Luo H."/>
            <person name="Luo M."/>
            <person name="Zhao B."/>
        </authorList>
    </citation>
    <scope>NUCLEOTIDE SEQUENCE</scope>
    <source>
        <strain evidence="8">AM4</strain>
    </source>
</reference>
<evidence type="ECO:0000256" key="5">
    <source>
        <dbReference type="ARBA" id="ARBA00023136"/>
    </source>
</evidence>
<dbReference type="CDD" id="cd01127">
    <property type="entry name" value="TrwB_TraG_TraD_VirD4"/>
    <property type="match status" value="1"/>
</dbReference>
<dbReference type="Gene3D" id="3.40.50.300">
    <property type="entry name" value="P-loop containing nucleotide triphosphate hydrolases"/>
    <property type="match status" value="1"/>
</dbReference>
<feature type="transmembrane region" description="Helical" evidence="6">
    <location>
        <begin position="66"/>
        <end position="90"/>
    </location>
</feature>
<evidence type="ECO:0000259" key="7">
    <source>
        <dbReference type="Pfam" id="PF12696"/>
    </source>
</evidence>
<comment type="subcellular location">
    <subcellularLocation>
        <location evidence="1">Cell membrane</location>
        <topology evidence="1">Multi-pass membrane protein</topology>
    </subcellularLocation>
</comment>
<evidence type="ECO:0000256" key="1">
    <source>
        <dbReference type="ARBA" id="ARBA00004651"/>
    </source>
</evidence>
<dbReference type="PANTHER" id="PTHR37937">
    <property type="entry name" value="CONJUGATIVE TRANSFER: DNA TRANSPORT"/>
    <property type="match status" value="1"/>
</dbReference>
<dbReference type="InterPro" id="IPR027417">
    <property type="entry name" value="P-loop_NTPase"/>
</dbReference>
<organism evidence="8">
    <name type="scientific">Actinomyces succiniciruminis</name>
    <dbReference type="NCBI Taxonomy" id="1522002"/>
    <lineage>
        <taxon>Bacteria</taxon>
        <taxon>Bacillati</taxon>
        <taxon>Actinomycetota</taxon>
        <taxon>Actinomycetes</taxon>
        <taxon>Actinomycetales</taxon>
        <taxon>Actinomycetaceae</taxon>
        <taxon>Actinomyces</taxon>
    </lineage>
</organism>
<evidence type="ECO:0000256" key="3">
    <source>
        <dbReference type="ARBA" id="ARBA00022692"/>
    </source>
</evidence>
<dbReference type="AlphaFoldDB" id="A0A1L7RBM5"/>
<evidence type="ECO:0000256" key="6">
    <source>
        <dbReference type="SAM" id="Phobius"/>
    </source>
</evidence>
<accession>A0A1L7RBM5</accession>
<dbReference type="InterPro" id="IPR032689">
    <property type="entry name" value="TraG-D_C"/>
</dbReference>
<dbReference type="GO" id="GO:0005886">
    <property type="term" value="C:plasma membrane"/>
    <property type="evidence" value="ECO:0007669"/>
    <property type="project" value="UniProtKB-SubCell"/>
</dbReference>
<sequence>MSIRDEMRNWEGSTVAALVLSVAVIVAVTVLMTGLHLWAVFTGHAVSWNPWQVVADFMAGRLEMTASVWVCVAVVAVAGLAVVLLVRRIFAGPRRGQRRSRADKAAGLTGRPKDTQALSMQSAEAKAKRLGVQSDWVGLPIGRAVIAGRRWLVSSLEDVCLIIAGPRTGKTTCWVVPRILGARGAVLATSNKRDIVDETIEARRRMGDVLVFDPQQLTNTQQAFWWNPLSYVTDSVSASALTQVFVDATTDVNAQKSAYFDSAARDLVSALLLAAARDGRPITDLHGWLTNQTDREPVRILRRVGEDMTADTLEGAMNLVSETRSGVYGSASTIMSWLLNEQAMRWVTPHPFLPKFDPSEFVRSTGTLYCLSQEGRGSAAPVVTALTVAVTEAAVAEAKKQSSGRLPAPMLIELDEAANVCRWSELPNMYSHFGSRGIVVDTVLQSWSQGVAAWGEPGMKKLWSAANAAVYGGGVKEKSFLQDLSDMIGVHWVDSVQVSHSSQGTSRSTSRASQQRPIATVAELQGLPAGRAWVLASGSTAVLAELVPFWEPHPDALMQRPKAKETTKKGEQ</sequence>
<dbReference type="InterPro" id="IPR051539">
    <property type="entry name" value="T4SS-coupling_protein"/>
</dbReference>
<dbReference type="Pfam" id="PF12696">
    <property type="entry name" value="TraG-D_C"/>
    <property type="match status" value="1"/>
</dbReference>
<dbReference type="EMBL" id="LK995500">
    <property type="protein sequence ID" value="CED91297.1"/>
    <property type="molecule type" value="Genomic_DNA"/>
</dbReference>
<evidence type="ECO:0000256" key="2">
    <source>
        <dbReference type="ARBA" id="ARBA00022475"/>
    </source>
</evidence>
<protein>
    <submittedName>
        <fullName evidence="8">TraM recognition site of TraD and TraG</fullName>
    </submittedName>
</protein>
<name>A0A1L7RBM5_9ACTO</name>
<dbReference type="PANTHER" id="PTHR37937:SF1">
    <property type="entry name" value="CONJUGATIVE TRANSFER: DNA TRANSPORT"/>
    <property type="match status" value="1"/>
</dbReference>
<dbReference type="SUPFAM" id="SSF52540">
    <property type="entry name" value="P-loop containing nucleoside triphosphate hydrolases"/>
    <property type="match status" value="1"/>
</dbReference>
<proteinExistence type="predicted"/>
<feature type="transmembrane region" description="Helical" evidence="6">
    <location>
        <begin position="12"/>
        <end position="41"/>
    </location>
</feature>
<keyword evidence="4 6" id="KW-1133">Transmembrane helix</keyword>
<keyword evidence="3 6" id="KW-0812">Transmembrane</keyword>
<evidence type="ECO:0000256" key="4">
    <source>
        <dbReference type="ARBA" id="ARBA00022989"/>
    </source>
</evidence>